<keyword evidence="1" id="KW-0808">Transferase</keyword>
<dbReference type="InterPro" id="IPR029063">
    <property type="entry name" value="SAM-dependent_MTases_sf"/>
</dbReference>
<dbReference type="SUPFAM" id="SSF53335">
    <property type="entry name" value="S-adenosyl-L-methionine-dependent methyltransferases"/>
    <property type="match status" value="1"/>
</dbReference>
<keyword evidence="2" id="KW-1185">Reference proteome</keyword>
<dbReference type="RefSeq" id="WP_190424555.1">
    <property type="nucleotide sequence ID" value="NZ_JAAOCA010000033.1"/>
</dbReference>
<accession>A0ABR7Z7S2</accession>
<protein>
    <submittedName>
        <fullName evidence="1">Class I SAM-dependent methyltransferase</fullName>
    </submittedName>
</protein>
<proteinExistence type="predicted"/>
<sequence length="257" mass="27565">MTILDSPSQPGDSAGFYASGSGDRLFSDDHFPPAISAFLQSERALLAAAARHKHAIVEIGCHEGTHAEWCRAAGKHYLGVDPVERYIRQGLAKQPDFGERECKLVVGSAEQIDEIIVRELDGILPSDILIFIPFNCFGNITAVESAVGSIARSGCSLLLSAYQTSLPALLARFSYYAACGYNPLTLSRSERGELFHDNNGLHTYAYAAAWLSALFSRFAMTVTPIRHGGIGQAYVTPDLEGGVTGILDSAGADLDNP</sequence>
<dbReference type="Gene3D" id="3.40.50.150">
    <property type="entry name" value="Vaccinia Virus protein VP39"/>
    <property type="match status" value="1"/>
</dbReference>
<organism evidence="1 2">
    <name type="scientific">Pseudomonas typographi</name>
    <dbReference type="NCBI Taxonomy" id="2715964"/>
    <lineage>
        <taxon>Bacteria</taxon>
        <taxon>Pseudomonadati</taxon>
        <taxon>Pseudomonadota</taxon>
        <taxon>Gammaproteobacteria</taxon>
        <taxon>Pseudomonadales</taxon>
        <taxon>Pseudomonadaceae</taxon>
        <taxon>Pseudomonas</taxon>
    </lineage>
</organism>
<evidence type="ECO:0000313" key="1">
    <source>
        <dbReference type="EMBL" id="MBD1601359.1"/>
    </source>
</evidence>
<keyword evidence="1" id="KW-0489">Methyltransferase</keyword>
<dbReference type="GO" id="GO:0032259">
    <property type="term" value="P:methylation"/>
    <property type="evidence" value="ECO:0007669"/>
    <property type="project" value="UniProtKB-KW"/>
</dbReference>
<evidence type="ECO:0000313" key="2">
    <source>
        <dbReference type="Proteomes" id="UP000805841"/>
    </source>
</evidence>
<gene>
    <name evidence="1" type="ORF">HAQ05_22030</name>
</gene>
<dbReference type="EMBL" id="JAAOCA010000033">
    <property type="protein sequence ID" value="MBD1601359.1"/>
    <property type="molecule type" value="Genomic_DNA"/>
</dbReference>
<dbReference type="GO" id="GO:0008168">
    <property type="term" value="F:methyltransferase activity"/>
    <property type="evidence" value="ECO:0007669"/>
    <property type="project" value="UniProtKB-KW"/>
</dbReference>
<name>A0ABR7Z7S2_9PSED</name>
<dbReference type="Proteomes" id="UP000805841">
    <property type="component" value="Unassembled WGS sequence"/>
</dbReference>
<comment type="caution">
    <text evidence="1">The sequence shown here is derived from an EMBL/GenBank/DDBJ whole genome shotgun (WGS) entry which is preliminary data.</text>
</comment>
<reference evidence="1 2" key="1">
    <citation type="journal article" date="2020" name="Insects">
        <title>Bacteria Belonging to Pseudomonas typographi sp. nov. from the Bark Beetle Ips typographus Have Genomic Potential to Aid in the Host Ecology.</title>
        <authorList>
            <person name="Peral-Aranega E."/>
            <person name="Saati-Santamaria Z."/>
            <person name="Kolarik M."/>
            <person name="Rivas R."/>
            <person name="Garcia-Fraile P."/>
        </authorList>
    </citation>
    <scope>NUCLEOTIDE SEQUENCE [LARGE SCALE GENOMIC DNA]</scope>
    <source>
        <strain evidence="1 2">CA3A</strain>
    </source>
</reference>